<name>A0A9N9J2S4_9GLOM</name>
<comment type="caution">
    <text evidence="2">The sequence shown here is derived from an EMBL/GenBank/DDBJ whole genome shotgun (WGS) entry which is preliminary data.</text>
</comment>
<feature type="non-terminal residue" evidence="2">
    <location>
        <position position="1"/>
    </location>
</feature>
<reference evidence="2" key="1">
    <citation type="submission" date="2021-06" db="EMBL/GenBank/DDBJ databases">
        <authorList>
            <person name="Kallberg Y."/>
            <person name="Tangrot J."/>
            <person name="Rosling A."/>
        </authorList>
    </citation>
    <scope>NUCLEOTIDE SEQUENCE</scope>
    <source>
        <strain evidence="2">IN212</strain>
    </source>
</reference>
<proteinExistence type="predicted"/>
<dbReference type="InterPro" id="IPR054586">
    <property type="entry name" value="MACPF_1_fungal"/>
</dbReference>
<dbReference type="OrthoDB" id="2428127at2759"/>
<dbReference type="EMBL" id="CAJVPZ010041164">
    <property type="protein sequence ID" value="CAG8761112.1"/>
    <property type="molecule type" value="Genomic_DNA"/>
</dbReference>
<dbReference type="Proteomes" id="UP000789396">
    <property type="component" value="Unassembled WGS sequence"/>
</dbReference>
<sequence length="403" mass="47239">DYLEKILSYATFDIITYEKIILANSKFSKESQPKVNVPRLVPGITSFHDEIEIGDWIMDNITIRLPHWIKKYNIEKGLIVTQNELECSEENVIEFLCDPEFNVDETISLRIFHIKNKFDLLLNDNKIDDKEKSKLENNPFGLANFSDSTVNVIAYNIFQKQLKIQIDTDRIKVSTKFENKIEEALNSNKPYTELLTVFNKYGHYFYKDYYLVEQISEDILPQKKPKLTKFIKKLNVRRLSSPNINTQIEVGQMSEDILPQKSQKHITKFINACKKLNVRSLLSSDDHNNIELGDITKWLKKSKSPDNWHVVNRSELIPIWKLLKPSIQMKIDKLLNKDRILMIGEEVIENNTIFHQIKLDQCLRRNEYQVIGSIQNSKKTNLNATNLHIMNCNNFFINIEKSE</sequence>
<accession>A0A9N9J2S4</accession>
<evidence type="ECO:0000259" key="1">
    <source>
        <dbReference type="Pfam" id="PF22693"/>
    </source>
</evidence>
<organism evidence="2 3">
    <name type="scientific">Racocetra fulgida</name>
    <dbReference type="NCBI Taxonomy" id="60492"/>
    <lineage>
        <taxon>Eukaryota</taxon>
        <taxon>Fungi</taxon>
        <taxon>Fungi incertae sedis</taxon>
        <taxon>Mucoromycota</taxon>
        <taxon>Glomeromycotina</taxon>
        <taxon>Glomeromycetes</taxon>
        <taxon>Diversisporales</taxon>
        <taxon>Gigasporaceae</taxon>
        <taxon>Racocetra</taxon>
    </lineage>
</organism>
<gene>
    <name evidence="2" type="ORF">RFULGI_LOCUS14317</name>
</gene>
<dbReference type="AlphaFoldDB" id="A0A9N9J2S4"/>
<feature type="non-terminal residue" evidence="2">
    <location>
        <position position="403"/>
    </location>
</feature>
<keyword evidence="3" id="KW-1185">Reference proteome</keyword>
<dbReference type="Pfam" id="PF22693">
    <property type="entry name" value="MACPF_1"/>
    <property type="match status" value="1"/>
</dbReference>
<evidence type="ECO:0000313" key="3">
    <source>
        <dbReference type="Proteomes" id="UP000789396"/>
    </source>
</evidence>
<feature type="domain" description="MACPF-like" evidence="1">
    <location>
        <begin position="154"/>
        <end position="331"/>
    </location>
</feature>
<evidence type="ECO:0000313" key="2">
    <source>
        <dbReference type="EMBL" id="CAG8761112.1"/>
    </source>
</evidence>
<protein>
    <submittedName>
        <fullName evidence="2">9063_t:CDS:1</fullName>
    </submittedName>
</protein>